<organism evidence="1 2">
    <name type="scientific">Candidatus Doudnabacteria bacterium RIFCSPHIGHO2_01_52_17</name>
    <dbReference type="NCBI Taxonomy" id="1817820"/>
    <lineage>
        <taxon>Bacteria</taxon>
        <taxon>Candidatus Doudnaibacteriota</taxon>
    </lineage>
</organism>
<dbReference type="EMBL" id="MFEG01000067">
    <property type="protein sequence ID" value="OGE74500.1"/>
    <property type="molecule type" value="Genomic_DNA"/>
</dbReference>
<reference evidence="1 2" key="1">
    <citation type="journal article" date="2016" name="Nat. Commun.">
        <title>Thousands of microbial genomes shed light on interconnected biogeochemical processes in an aquifer system.</title>
        <authorList>
            <person name="Anantharaman K."/>
            <person name="Brown C.T."/>
            <person name="Hug L.A."/>
            <person name="Sharon I."/>
            <person name="Castelle C.J."/>
            <person name="Probst A.J."/>
            <person name="Thomas B.C."/>
            <person name="Singh A."/>
            <person name="Wilkins M.J."/>
            <person name="Karaoz U."/>
            <person name="Brodie E.L."/>
            <person name="Williams K.H."/>
            <person name="Hubbard S.S."/>
            <person name="Banfield J.F."/>
        </authorList>
    </citation>
    <scope>NUCLEOTIDE SEQUENCE [LARGE SCALE GENOMIC DNA]</scope>
</reference>
<protein>
    <submittedName>
        <fullName evidence="1">Uncharacterized protein</fullName>
    </submittedName>
</protein>
<evidence type="ECO:0000313" key="1">
    <source>
        <dbReference type="EMBL" id="OGE74500.1"/>
    </source>
</evidence>
<dbReference type="AlphaFoldDB" id="A0A1F5NAN4"/>
<name>A0A1F5NAN4_9BACT</name>
<accession>A0A1F5NAN4</accession>
<dbReference type="Proteomes" id="UP000176547">
    <property type="component" value="Unassembled WGS sequence"/>
</dbReference>
<gene>
    <name evidence="1" type="ORF">A3K06_00080</name>
</gene>
<sequence>MFEAIFSLICLFFLPCQMPLCGRPDYSGRFDGVNFCLSLLRFMLIYAYASQDCFLFPTLDFLTIIIAKN</sequence>
<evidence type="ECO:0000313" key="2">
    <source>
        <dbReference type="Proteomes" id="UP000176547"/>
    </source>
</evidence>
<comment type="caution">
    <text evidence="1">The sequence shown here is derived from an EMBL/GenBank/DDBJ whole genome shotgun (WGS) entry which is preliminary data.</text>
</comment>
<proteinExistence type="predicted"/>